<dbReference type="GO" id="GO:0016740">
    <property type="term" value="F:transferase activity"/>
    <property type="evidence" value="ECO:0007669"/>
    <property type="project" value="UniProtKB-KW"/>
</dbReference>
<proteinExistence type="predicted"/>
<dbReference type="OrthoDB" id="2379922at2"/>
<sequence>MFDLISTLDPANGLTRGWEMRAPEADRPMWSVAVDIGGAYPIGACGVGRMDTVTRAAGEAVERFALVPGDGPESVVAPARLLPGALDFAGASLGDPLAVDEPLRWYRGSWLGSGEPVWVPAGMVDYPADSPWFDSTPSGAAAGPDLEFAARAALLEWIERDAVAVAWATGAGVRRVEPPAGRVRRLLESVRHVEPRLVSIPVLPGLRCVMAAVVDGPALAAVGAKAHHDADRAMLVALQESLQVRAALLAMRAEWGEVTAPEVVRDDADRARLYLTPAAVAEVRERLSDLPLTELGSGPEMALDELVAAVVADGGRPALVDLSERLPAAHRAMGWRAVKVVVPGYQPLRMDERHAFGWRYDRMRGAVGSFPHPLI</sequence>
<accession>A0A1I6F4Y0</accession>
<dbReference type="STRING" id="84724.SAMN04488564_108156"/>
<keyword evidence="2" id="KW-0808">Transferase</keyword>
<evidence type="ECO:0000259" key="1">
    <source>
        <dbReference type="PROSITE" id="PS51664"/>
    </source>
</evidence>
<feature type="domain" description="YcaO" evidence="1">
    <location>
        <begin position="44"/>
        <end position="375"/>
    </location>
</feature>
<dbReference type="RefSeq" id="WP_093601012.1">
    <property type="nucleotide sequence ID" value="NZ_FOYL01000008.1"/>
</dbReference>
<dbReference type="PANTHER" id="PTHR37809">
    <property type="entry name" value="RIBOSOMAL PROTEIN S12 METHYLTHIOTRANSFERASE ACCESSORY FACTOR YCAO"/>
    <property type="match status" value="1"/>
</dbReference>
<organism evidence="2 3">
    <name type="scientific">Lentzea waywayandensis</name>
    <dbReference type="NCBI Taxonomy" id="84724"/>
    <lineage>
        <taxon>Bacteria</taxon>
        <taxon>Bacillati</taxon>
        <taxon>Actinomycetota</taxon>
        <taxon>Actinomycetes</taxon>
        <taxon>Pseudonocardiales</taxon>
        <taxon>Pseudonocardiaceae</taxon>
        <taxon>Lentzea</taxon>
    </lineage>
</organism>
<dbReference type="GO" id="GO:0005840">
    <property type="term" value="C:ribosome"/>
    <property type="evidence" value="ECO:0007669"/>
    <property type="project" value="UniProtKB-KW"/>
</dbReference>
<dbReference type="EMBL" id="FOYL01000008">
    <property type="protein sequence ID" value="SFR24950.1"/>
    <property type="molecule type" value="Genomic_DNA"/>
</dbReference>
<dbReference type="Pfam" id="PF02624">
    <property type="entry name" value="YcaO"/>
    <property type="match status" value="1"/>
</dbReference>
<keyword evidence="3" id="KW-1185">Reference proteome</keyword>
<keyword evidence="2" id="KW-0687">Ribonucleoprotein</keyword>
<protein>
    <submittedName>
        <fullName evidence="2">Ribosomal protein S12 methylthiotransferase accessory factor</fullName>
    </submittedName>
</protein>
<evidence type="ECO:0000313" key="3">
    <source>
        <dbReference type="Proteomes" id="UP000198583"/>
    </source>
</evidence>
<dbReference type="AlphaFoldDB" id="A0A1I6F4Y0"/>
<dbReference type="Gene3D" id="3.30.1330.230">
    <property type="match status" value="1"/>
</dbReference>
<dbReference type="PANTHER" id="PTHR37809:SF1">
    <property type="entry name" value="RIBOSOMAL PROTEIN S12 METHYLTHIOTRANSFERASE ACCESSORY FACTOR YCAO"/>
    <property type="match status" value="1"/>
</dbReference>
<name>A0A1I6F4Y0_9PSEU</name>
<keyword evidence="2" id="KW-0689">Ribosomal protein</keyword>
<dbReference type="Proteomes" id="UP000198583">
    <property type="component" value="Unassembled WGS sequence"/>
</dbReference>
<gene>
    <name evidence="2" type="ORF">SAMN04488564_108156</name>
</gene>
<dbReference type="InterPro" id="IPR003776">
    <property type="entry name" value="YcaO-like_dom"/>
</dbReference>
<dbReference type="PROSITE" id="PS51664">
    <property type="entry name" value="YCAO"/>
    <property type="match status" value="1"/>
</dbReference>
<evidence type="ECO:0000313" key="2">
    <source>
        <dbReference type="EMBL" id="SFR24950.1"/>
    </source>
</evidence>
<reference evidence="3" key="1">
    <citation type="submission" date="2016-10" db="EMBL/GenBank/DDBJ databases">
        <authorList>
            <person name="Varghese N."/>
            <person name="Submissions S."/>
        </authorList>
    </citation>
    <scope>NUCLEOTIDE SEQUENCE [LARGE SCALE GENOMIC DNA]</scope>
    <source>
        <strain evidence="3">DSM 44232</strain>
    </source>
</reference>